<reference evidence="6" key="3">
    <citation type="submission" date="2023-05" db="EMBL/GenBank/DDBJ databases">
        <authorList>
            <person name="Smith C.H."/>
        </authorList>
    </citation>
    <scope>NUCLEOTIDE SEQUENCE</scope>
    <source>
        <strain evidence="6">CHS0354</strain>
        <tissue evidence="6">Mantle</tissue>
    </source>
</reference>
<feature type="domain" description="RING-type" evidence="5">
    <location>
        <begin position="93"/>
        <end position="128"/>
    </location>
</feature>
<dbReference type="GO" id="GO:0008270">
    <property type="term" value="F:zinc ion binding"/>
    <property type="evidence" value="ECO:0007669"/>
    <property type="project" value="UniProtKB-KW"/>
</dbReference>
<keyword evidence="1 3" id="KW-0479">Metal-binding</keyword>
<dbReference type="InterPro" id="IPR013083">
    <property type="entry name" value="Znf_RING/FYVE/PHD"/>
</dbReference>
<dbReference type="PANTHER" id="PTHR10044:SF139">
    <property type="entry name" value="DEATH-ASSOCIATED INHIBITOR OF APOPTOSIS 2"/>
    <property type="match status" value="1"/>
</dbReference>
<evidence type="ECO:0000256" key="4">
    <source>
        <dbReference type="SAM" id="MobiDB-lite"/>
    </source>
</evidence>
<dbReference type="Gene3D" id="3.30.40.10">
    <property type="entry name" value="Zinc/RING finger domain, C3HC4 (zinc finger)"/>
    <property type="match status" value="1"/>
</dbReference>
<feature type="region of interest" description="Disordered" evidence="4">
    <location>
        <begin position="59"/>
        <end position="81"/>
    </location>
</feature>
<dbReference type="Proteomes" id="UP001195483">
    <property type="component" value="Unassembled WGS sequence"/>
</dbReference>
<accession>A0AAE0T4N6</accession>
<gene>
    <name evidence="6" type="ORF">CHS0354_027937</name>
</gene>
<evidence type="ECO:0000259" key="5">
    <source>
        <dbReference type="PROSITE" id="PS50089"/>
    </source>
</evidence>
<reference evidence="6" key="2">
    <citation type="journal article" date="2021" name="Genome Biol. Evol.">
        <title>Developing a high-quality reference genome for a parasitic bivalve with doubly uniparental inheritance (Bivalvia: Unionida).</title>
        <authorList>
            <person name="Smith C.H."/>
        </authorList>
    </citation>
    <scope>NUCLEOTIDE SEQUENCE</scope>
    <source>
        <strain evidence="6">CHS0354</strain>
        <tissue evidence="6">Mantle</tissue>
    </source>
</reference>
<comment type="caution">
    <text evidence="6">The sequence shown here is derived from an EMBL/GenBank/DDBJ whole genome shotgun (WGS) entry which is preliminary data.</text>
</comment>
<evidence type="ECO:0000313" key="6">
    <source>
        <dbReference type="EMBL" id="KAK3603521.1"/>
    </source>
</evidence>
<dbReference type="InterPro" id="IPR001841">
    <property type="entry name" value="Znf_RING"/>
</dbReference>
<evidence type="ECO:0000256" key="2">
    <source>
        <dbReference type="ARBA" id="ARBA00022833"/>
    </source>
</evidence>
<reference evidence="6" key="1">
    <citation type="journal article" date="2021" name="Genome Biol. Evol.">
        <title>A High-Quality Reference Genome for a Parasitic Bivalve with Doubly Uniparental Inheritance (Bivalvia: Unionida).</title>
        <authorList>
            <person name="Smith C.H."/>
        </authorList>
    </citation>
    <scope>NUCLEOTIDE SEQUENCE</scope>
    <source>
        <strain evidence="6">CHS0354</strain>
    </source>
</reference>
<evidence type="ECO:0000313" key="7">
    <source>
        <dbReference type="Proteomes" id="UP001195483"/>
    </source>
</evidence>
<evidence type="ECO:0000256" key="3">
    <source>
        <dbReference type="PROSITE-ProRule" id="PRU00175"/>
    </source>
</evidence>
<dbReference type="GO" id="GO:0051726">
    <property type="term" value="P:regulation of cell cycle"/>
    <property type="evidence" value="ECO:0007669"/>
    <property type="project" value="TreeGrafter"/>
</dbReference>
<dbReference type="InterPro" id="IPR050784">
    <property type="entry name" value="IAP"/>
</dbReference>
<dbReference type="SUPFAM" id="SSF57850">
    <property type="entry name" value="RING/U-box"/>
    <property type="match status" value="1"/>
</dbReference>
<keyword evidence="1 3" id="KW-0863">Zinc-finger</keyword>
<dbReference type="GO" id="GO:0005737">
    <property type="term" value="C:cytoplasm"/>
    <property type="evidence" value="ECO:0007669"/>
    <property type="project" value="TreeGrafter"/>
</dbReference>
<dbReference type="EMBL" id="JAEAOA010001690">
    <property type="protein sequence ID" value="KAK3603521.1"/>
    <property type="molecule type" value="Genomic_DNA"/>
</dbReference>
<name>A0AAE0T4N6_9BIVA</name>
<keyword evidence="7" id="KW-1185">Reference proteome</keyword>
<dbReference type="PANTHER" id="PTHR10044">
    <property type="entry name" value="INHIBITOR OF APOPTOSIS"/>
    <property type="match status" value="1"/>
</dbReference>
<dbReference type="GO" id="GO:0005634">
    <property type="term" value="C:nucleus"/>
    <property type="evidence" value="ECO:0007669"/>
    <property type="project" value="TreeGrafter"/>
</dbReference>
<keyword evidence="2" id="KW-0862">Zinc</keyword>
<proteinExistence type="predicted"/>
<evidence type="ECO:0000256" key="1">
    <source>
        <dbReference type="ARBA" id="ARBA00022771"/>
    </source>
</evidence>
<dbReference type="Pfam" id="PF13920">
    <property type="entry name" value="zf-C3HC4_3"/>
    <property type="match status" value="1"/>
</dbReference>
<feature type="compositionally biased region" description="Low complexity" evidence="4">
    <location>
        <begin position="67"/>
        <end position="81"/>
    </location>
</feature>
<sequence length="140" mass="15650">MEVIFEIEEAESIKQTIELDTSSDMKQNLDKMVRADDRIKAGNETNDSCVTLQNSISSIDEEKNQESSRGSMSSEELGSLLEQSRELKDKMTCKICMDNEACIVFLPCCHMMACPQCAPALRKCPVCRQVVKGTVRAYVS</sequence>
<organism evidence="6 7">
    <name type="scientific">Potamilus streckersoni</name>
    <dbReference type="NCBI Taxonomy" id="2493646"/>
    <lineage>
        <taxon>Eukaryota</taxon>
        <taxon>Metazoa</taxon>
        <taxon>Spiralia</taxon>
        <taxon>Lophotrochozoa</taxon>
        <taxon>Mollusca</taxon>
        <taxon>Bivalvia</taxon>
        <taxon>Autobranchia</taxon>
        <taxon>Heteroconchia</taxon>
        <taxon>Palaeoheterodonta</taxon>
        <taxon>Unionida</taxon>
        <taxon>Unionoidea</taxon>
        <taxon>Unionidae</taxon>
        <taxon>Ambleminae</taxon>
        <taxon>Lampsilini</taxon>
        <taxon>Potamilus</taxon>
    </lineage>
</organism>
<protein>
    <recommendedName>
        <fullName evidence="5">RING-type domain-containing protein</fullName>
    </recommendedName>
</protein>
<dbReference type="AlphaFoldDB" id="A0AAE0T4N6"/>
<dbReference type="PROSITE" id="PS50089">
    <property type="entry name" value="ZF_RING_2"/>
    <property type="match status" value="1"/>
</dbReference>